<comment type="caution">
    <text evidence="2">The sequence shown here is derived from an EMBL/GenBank/DDBJ whole genome shotgun (WGS) entry which is preliminary data.</text>
</comment>
<proteinExistence type="predicted"/>
<dbReference type="InterPro" id="IPR001387">
    <property type="entry name" value="Cro/C1-type_HTH"/>
</dbReference>
<dbReference type="EMBL" id="BJFL01000017">
    <property type="protein sequence ID" value="GDY31728.1"/>
    <property type="molecule type" value="Genomic_DNA"/>
</dbReference>
<reference evidence="3" key="1">
    <citation type="submission" date="2019-04" db="EMBL/GenBank/DDBJ databases">
        <title>Draft genome sequence of Pseudonocardiaceae bacterium SL3-2-4.</title>
        <authorList>
            <person name="Ningsih F."/>
            <person name="Yokota A."/>
            <person name="Sakai Y."/>
            <person name="Nanatani K."/>
            <person name="Yabe S."/>
            <person name="Oetari A."/>
            <person name="Sjamsuridzal W."/>
        </authorList>
    </citation>
    <scope>NUCLEOTIDE SEQUENCE [LARGE SCALE GENOMIC DNA]</scope>
    <source>
        <strain evidence="3">SL3-2-4</strain>
    </source>
</reference>
<dbReference type="GO" id="GO:0003677">
    <property type="term" value="F:DNA binding"/>
    <property type="evidence" value="ECO:0007669"/>
    <property type="project" value="InterPro"/>
</dbReference>
<evidence type="ECO:0000313" key="2">
    <source>
        <dbReference type="EMBL" id="GDY31728.1"/>
    </source>
</evidence>
<evidence type="ECO:0000313" key="3">
    <source>
        <dbReference type="Proteomes" id="UP000298860"/>
    </source>
</evidence>
<sequence>MTDGGETFATQLRRLFDGVRREDGTRYSPREVAEQVTQRGHKLSKSYLYALLNGESEPSHAVVKALAEFFGVPLDYFSDSERGRELNRQFEILASLGEKNVRKIAYRASQLSPSQIRSVLAYIDFEASRQDTPGDDDPD</sequence>
<dbReference type="InterPro" id="IPR010982">
    <property type="entry name" value="Lambda_DNA-bd_dom_sf"/>
</dbReference>
<organism evidence="2 3">
    <name type="scientific">Gandjariella thermophila</name>
    <dbReference type="NCBI Taxonomy" id="1931992"/>
    <lineage>
        <taxon>Bacteria</taxon>
        <taxon>Bacillati</taxon>
        <taxon>Actinomycetota</taxon>
        <taxon>Actinomycetes</taxon>
        <taxon>Pseudonocardiales</taxon>
        <taxon>Pseudonocardiaceae</taxon>
        <taxon>Gandjariella</taxon>
    </lineage>
</organism>
<dbReference type="CDD" id="cd00093">
    <property type="entry name" value="HTH_XRE"/>
    <property type="match status" value="1"/>
</dbReference>
<dbReference type="OrthoDB" id="2679623at2"/>
<dbReference type="AlphaFoldDB" id="A0A4D4JAN2"/>
<dbReference type="Gene3D" id="1.10.260.40">
    <property type="entry name" value="lambda repressor-like DNA-binding domains"/>
    <property type="match status" value="1"/>
</dbReference>
<dbReference type="RefSeq" id="WP_137814788.1">
    <property type="nucleotide sequence ID" value="NZ_BJFL01000017.1"/>
</dbReference>
<dbReference type="SUPFAM" id="SSF47413">
    <property type="entry name" value="lambda repressor-like DNA-binding domains"/>
    <property type="match status" value="1"/>
</dbReference>
<protein>
    <submittedName>
        <fullName evidence="2">XRE family transcriptional regulator</fullName>
    </submittedName>
</protein>
<dbReference type="Proteomes" id="UP000298860">
    <property type="component" value="Unassembled WGS sequence"/>
</dbReference>
<dbReference type="PROSITE" id="PS50943">
    <property type="entry name" value="HTH_CROC1"/>
    <property type="match status" value="1"/>
</dbReference>
<feature type="domain" description="HTH cro/C1-type" evidence="1">
    <location>
        <begin position="43"/>
        <end position="77"/>
    </location>
</feature>
<dbReference type="Pfam" id="PF01381">
    <property type="entry name" value="HTH_3"/>
    <property type="match status" value="1"/>
</dbReference>
<gene>
    <name evidence="2" type="ORF">GTS_33610</name>
</gene>
<evidence type="ECO:0000259" key="1">
    <source>
        <dbReference type="PROSITE" id="PS50943"/>
    </source>
</evidence>
<keyword evidence="3" id="KW-1185">Reference proteome</keyword>
<name>A0A4D4JAN2_9PSEU</name>
<accession>A0A4D4JAN2</accession>